<proteinExistence type="predicted"/>
<dbReference type="PANTHER" id="PTHR10083:SF376">
    <property type="entry name" value="SERINE PEPTIDASE INHIBITOR, KUNITZ TYPE, 3"/>
    <property type="match status" value="1"/>
</dbReference>
<evidence type="ECO:0000256" key="1">
    <source>
        <dbReference type="ARBA" id="ARBA00004613"/>
    </source>
</evidence>
<evidence type="ECO:0000256" key="6">
    <source>
        <dbReference type="ARBA" id="ARBA00023240"/>
    </source>
</evidence>
<reference evidence="10" key="1">
    <citation type="submission" date="2022-11" db="UniProtKB">
        <authorList>
            <consortium name="WormBaseParasite"/>
        </authorList>
    </citation>
    <scope>IDENTIFICATION</scope>
</reference>
<evidence type="ECO:0000256" key="2">
    <source>
        <dbReference type="ARBA" id="ARBA00022525"/>
    </source>
</evidence>
<dbReference type="SUPFAM" id="SSF57362">
    <property type="entry name" value="BPTI-like"/>
    <property type="match status" value="2"/>
</dbReference>
<accession>A0A914R1M5</accession>
<keyword evidence="9" id="KW-1185">Reference proteome</keyword>
<dbReference type="PROSITE" id="PS50279">
    <property type="entry name" value="BPTI_KUNITZ_2"/>
    <property type="match status" value="1"/>
</dbReference>
<dbReference type="InterPro" id="IPR002223">
    <property type="entry name" value="Kunitz_BPTI"/>
</dbReference>
<dbReference type="InterPro" id="IPR050098">
    <property type="entry name" value="TFPI/VKTCI-like"/>
</dbReference>
<evidence type="ECO:0000313" key="9">
    <source>
        <dbReference type="Proteomes" id="UP000887564"/>
    </source>
</evidence>
<comment type="subcellular location">
    <subcellularLocation>
        <location evidence="1">Secreted</location>
    </subcellularLocation>
</comment>
<feature type="domain" description="BPTI/Kunitz inhibitor" evidence="8">
    <location>
        <begin position="1"/>
        <end position="52"/>
    </location>
</feature>
<dbReference type="GO" id="GO:0004867">
    <property type="term" value="F:serine-type endopeptidase inhibitor activity"/>
    <property type="evidence" value="ECO:0007669"/>
    <property type="project" value="UniProtKB-KW"/>
</dbReference>
<dbReference type="Proteomes" id="UP000887564">
    <property type="component" value="Unplaced"/>
</dbReference>
<dbReference type="Gene3D" id="4.10.410.10">
    <property type="entry name" value="Pancreatic trypsin inhibitor Kunitz domain"/>
    <property type="match status" value="2"/>
</dbReference>
<evidence type="ECO:0000256" key="3">
    <source>
        <dbReference type="ARBA" id="ARBA00022690"/>
    </source>
</evidence>
<evidence type="ECO:0000256" key="4">
    <source>
        <dbReference type="ARBA" id="ARBA00022900"/>
    </source>
</evidence>
<sequence length="86" mass="9572">MPYSVGVLGSQAPAATRWYYDQQTMSCRTFQYNGLKGNQNNFLTQADCESTCHEGNPCLLPRALGTGSGFLQRWYFSSQTGSCQPF</sequence>
<dbReference type="AlphaFoldDB" id="A0A914R1M5"/>
<dbReference type="WBParaSite" id="PEQ_0000035201-mRNA-1">
    <property type="protein sequence ID" value="PEQ_0000035201-mRNA-1"/>
    <property type="gene ID" value="PEQ_0000035201"/>
</dbReference>
<dbReference type="InterPro" id="IPR036880">
    <property type="entry name" value="Kunitz_BPTI_sf"/>
</dbReference>
<keyword evidence="7" id="KW-1203">Blood coagulation cascade inhibiting toxin</keyword>
<dbReference type="SMART" id="SM00131">
    <property type="entry name" value="KU"/>
    <property type="match status" value="1"/>
</dbReference>
<evidence type="ECO:0000259" key="8">
    <source>
        <dbReference type="PROSITE" id="PS50279"/>
    </source>
</evidence>
<keyword evidence="6" id="KW-0800">Toxin</keyword>
<dbReference type="Pfam" id="PF00014">
    <property type="entry name" value="Kunitz_BPTI"/>
    <property type="match status" value="2"/>
</dbReference>
<name>A0A914R1M5_PAREQ</name>
<protein>
    <submittedName>
        <fullName evidence="10">BPTI/Kunitz inhibitor domain-containing protein</fullName>
    </submittedName>
</protein>
<dbReference type="PANTHER" id="PTHR10083">
    <property type="entry name" value="KUNITZ-TYPE PROTEASE INHIBITOR-RELATED"/>
    <property type="match status" value="1"/>
</dbReference>
<keyword evidence="6" id="KW-1199">Hemostasis impairing toxin</keyword>
<dbReference type="GO" id="GO:0005615">
    <property type="term" value="C:extracellular space"/>
    <property type="evidence" value="ECO:0007669"/>
    <property type="project" value="TreeGrafter"/>
</dbReference>
<evidence type="ECO:0000256" key="5">
    <source>
        <dbReference type="ARBA" id="ARBA00023157"/>
    </source>
</evidence>
<keyword evidence="3" id="KW-0646">Protease inhibitor</keyword>
<evidence type="ECO:0000313" key="10">
    <source>
        <dbReference type="WBParaSite" id="PEQ_0000035201-mRNA-1"/>
    </source>
</evidence>
<keyword evidence="2" id="KW-0964">Secreted</keyword>
<organism evidence="9 10">
    <name type="scientific">Parascaris equorum</name>
    <name type="common">Equine roundworm</name>
    <dbReference type="NCBI Taxonomy" id="6256"/>
    <lineage>
        <taxon>Eukaryota</taxon>
        <taxon>Metazoa</taxon>
        <taxon>Ecdysozoa</taxon>
        <taxon>Nematoda</taxon>
        <taxon>Chromadorea</taxon>
        <taxon>Rhabditida</taxon>
        <taxon>Spirurina</taxon>
        <taxon>Ascaridomorpha</taxon>
        <taxon>Ascaridoidea</taxon>
        <taxon>Ascarididae</taxon>
        <taxon>Parascaris</taxon>
    </lineage>
</organism>
<dbReference type="CDD" id="cd22593">
    <property type="entry name" value="Kunitz_conkunitzin"/>
    <property type="match status" value="1"/>
</dbReference>
<evidence type="ECO:0000256" key="7">
    <source>
        <dbReference type="ARBA" id="ARBA00034146"/>
    </source>
</evidence>
<keyword evidence="4" id="KW-0722">Serine protease inhibitor</keyword>
<keyword evidence="5" id="KW-1015">Disulfide bond</keyword>